<keyword evidence="13" id="KW-0812">Transmembrane</keyword>
<evidence type="ECO:0000256" key="7">
    <source>
        <dbReference type="ARBA" id="ARBA00022679"/>
    </source>
</evidence>
<dbReference type="InterPro" id="IPR003660">
    <property type="entry name" value="HAMP_dom"/>
</dbReference>
<keyword evidence="11" id="KW-0902">Two-component regulatory system</keyword>
<evidence type="ECO:0000256" key="4">
    <source>
        <dbReference type="ARBA" id="ARBA00012438"/>
    </source>
</evidence>
<dbReference type="Gene3D" id="3.30.565.10">
    <property type="entry name" value="Histidine kinase-like ATPase, C-terminal domain"/>
    <property type="match status" value="1"/>
</dbReference>
<feature type="transmembrane region" description="Helical" evidence="13">
    <location>
        <begin position="54"/>
        <end position="74"/>
    </location>
</feature>
<dbReference type="PRINTS" id="PR00344">
    <property type="entry name" value="BCTRLSENSOR"/>
</dbReference>
<dbReference type="Pfam" id="PF02518">
    <property type="entry name" value="HATPase_c"/>
    <property type="match status" value="1"/>
</dbReference>
<evidence type="ECO:0000259" key="15">
    <source>
        <dbReference type="PROSITE" id="PS50885"/>
    </source>
</evidence>
<protein>
    <recommendedName>
        <fullName evidence="4">histidine kinase</fullName>
        <ecNumber evidence="4">2.7.13.3</ecNumber>
    </recommendedName>
</protein>
<dbReference type="InterPro" id="IPR050736">
    <property type="entry name" value="Sensor_HK_Regulatory"/>
</dbReference>
<dbReference type="InterPro" id="IPR004358">
    <property type="entry name" value="Sig_transdc_His_kin-like_C"/>
</dbReference>
<keyword evidence="10" id="KW-0067">ATP-binding</keyword>
<comment type="subcellular location">
    <subcellularLocation>
        <location evidence="2">Cell membrane</location>
    </subcellularLocation>
    <subcellularLocation>
        <location evidence="3">Membrane raft</location>
        <topology evidence="3">Multi-pass membrane protein</topology>
    </subcellularLocation>
</comment>
<evidence type="ECO:0000256" key="6">
    <source>
        <dbReference type="ARBA" id="ARBA00022553"/>
    </source>
</evidence>
<dbReference type="FunFam" id="3.30.565.10:FF:000023">
    <property type="entry name" value="PAS domain-containing sensor histidine kinase"/>
    <property type="match status" value="1"/>
</dbReference>
<dbReference type="Gene3D" id="1.10.287.130">
    <property type="match status" value="1"/>
</dbReference>
<dbReference type="CDD" id="cd16922">
    <property type="entry name" value="HATPase_EvgS-ArcB-TorS-like"/>
    <property type="match status" value="1"/>
</dbReference>
<dbReference type="CDD" id="cd06225">
    <property type="entry name" value="HAMP"/>
    <property type="match status" value="1"/>
</dbReference>
<dbReference type="InterPro" id="IPR005467">
    <property type="entry name" value="His_kinase_dom"/>
</dbReference>
<organism evidence="16 17">
    <name type="scientific">Candidatus Coproplasma avicola</name>
    <dbReference type="NCBI Taxonomy" id="2840744"/>
    <lineage>
        <taxon>Bacteria</taxon>
        <taxon>Bacillati</taxon>
        <taxon>Bacillota</taxon>
        <taxon>Clostridia</taxon>
        <taxon>Eubacteriales</taxon>
        <taxon>Candidatus Coproplasma</taxon>
    </lineage>
</organism>
<gene>
    <name evidence="16" type="ORF">IAB94_01185</name>
</gene>
<reference evidence="16" key="2">
    <citation type="journal article" date="2021" name="PeerJ">
        <title>Extensive microbial diversity within the chicken gut microbiome revealed by metagenomics and culture.</title>
        <authorList>
            <person name="Gilroy R."/>
            <person name="Ravi A."/>
            <person name="Getino M."/>
            <person name="Pursley I."/>
            <person name="Horton D.L."/>
            <person name="Alikhan N.F."/>
            <person name="Baker D."/>
            <person name="Gharbi K."/>
            <person name="Hall N."/>
            <person name="Watson M."/>
            <person name="Adriaenssens E.M."/>
            <person name="Foster-Nyarko E."/>
            <person name="Jarju S."/>
            <person name="Secka A."/>
            <person name="Antonio M."/>
            <person name="Oren A."/>
            <person name="Chaudhuri R.R."/>
            <person name="La Ragione R."/>
            <person name="Hildebrand F."/>
            <person name="Pallen M.J."/>
        </authorList>
    </citation>
    <scope>NUCLEOTIDE SEQUENCE</scope>
    <source>
        <strain evidence="16">ChiW16-3235</strain>
    </source>
</reference>
<evidence type="ECO:0000256" key="12">
    <source>
        <dbReference type="ARBA" id="ARBA00023136"/>
    </source>
</evidence>
<evidence type="ECO:0000256" key="3">
    <source>
        <dbReference type="ARBA" id="ARBA00004314"/>
    </source>
</evidence>
<dbReference type="SUPFAM" id="SSF47384">
    <property type="entry name" value="Homodimeric domain of signal transducing histidine kinase"/>
    <property type="match status" value="1"/>
</dbReference>
<dbReference type="GO" id="GO:0000155">
    <property type="term" value="F:phosphorelay sensor kinase activity"/>
    <property type="evidence" value="ECO:0007669"/>
    <property type="project" value="InterPro"/>
</dbReference>
<evidence type="ECO:0000256" key="5">
    <source>
        <dbReference type="ARBA" id="ARBA00022475"/>
    </source>
</evidence>
<dbReference type="SMART" id="SM00387">
    <property type="entry name" value="HATPase_c"/>
    <property type="match status" value="1"/>
</dbReference>
<dbReference type="AlphaFoldDB" id="A0A9D1E532"/>
<sequence>MKTVKNDNKKRMINSHAWVLAVISFILALIVGEIIVIVFQYFNSINHIADDGLLITMYIIPAIAAVAMCVAIYLNHRSLQTSNMLIEGLNKVANGDYNAKIPYNRLDGFNAVYENFNKMTEELKGVKALREDFVHNFSHEFKTPIASINGFANLLLEGNLSEEECKQIVKIIADESARLSQLSETVLTLSRLESQQFIGESKTFRLDVQIKDCIILLQRDWEKKNIEIEPELSPVKYTGDENLLKQVWLNLLSNAIKFTPEGGKIKVLLSAEGNRAVIRVADTGIGIPEESLSKIFDKYYQVNAGNGNGLGLAICKRIVALCGGEISVASKVGEGSEFKVRL</sequence>
<evidence type="ECO:0000313" key="16">
    <source>
        <dbReference type="EMBL" id="HIR66642.1"/>
    </source>
</evidence>
<evidence type="ECO:0000256" key="13">
    <source>
        <dbReference type="SAM" id="Phobius"/>
    </source>
</evidence>
<evidence type="ECO:0000256" key="10">
    <source>
        <dbReference type="ARBA" id="ARBA00022840"/>
    </source>
</evidence>
<keyword evidence="7" id="KW-0808">Transferase</keyword>
<accession>A0A9D1E532</accession>
<evidence type="ECO:0000256" key="1">
    <source>
        <dbReference type="ARBA" id="ARBA00000085"/>
    </source>
</evidence>
<dbReference type="PANTHER" id="PTHR43711:SF1">
    <property type="entry name" value="HISTIDINE KINASE 1"/>
    <property type="match status" value="1"/>
</dbReference>
<name>A0A9D1E532_9FIRM</name>
<dbReference type="GO" id="GO:0005886">
    <property type="term" value="C:plasma membrane"/>
    <property type="evidence" value="ECO:0007669"/>
    <property type="project" value="UniProtKB-SubCell"/>
</dbReference>
<proteinExistence type="predicted"/>
<evidence type="ECO:0000256" key="9">
    <source>
        <dbReference type="ARBA" id="ARBA00022777"/>
    </source>
</evidence>
<dbReference type="Pfam" id="PF00512">
    <property type="entry name" value="HisKA"/>
    <property type="match status" value="1"/>
</dbReference>
<dbReference type="Proteomes" id="UP000823913">
    <property type="component" value="Unassembled WGS sequence"/>
</dbReference>
<keyword evidence="6" id="KW-0597">Phosphoprotein</keyword>
<keyword evidence="13" id="KW-1133">Transmembrane helix</keyword>
<dbReference type="InterPro" id="IPR003594">
    <property type="entry name" value="HATPase_dom"/>
</dbReference>
<evidence type="ECO:0000256" key="11">
    <source>
        <dbReference type="ARBA" id="ARBA00023012"/>
    </source>
</evidence>
<dbReference type="GO" id="GO:0045121">
    <property type="term" value="C:membrane raft"/>
    <property type="evidence" value="ECO:0007669"/>
    <property type="project" value="UniProtKB-SubCell"/>
</dbReference>
<evidence type="ECO:0000313" key="17">
    <source>
        <dbReference type="Proteomes" id="UP000823913"/>
    </source>
</evidence>
<feature type="domain" description="Histidine kinase" evidence="14">
    <location>
        <begin position="136"/>
        <end position="342"/>
    </location>
</feature>
<evidence type="ECO:0000256" key="8">
    <source>
        <dbReference type="ARBA" id="ARBA00022741"/>
    </source>
</evidence>
<keyword evidence="8" id="KW-0547">Nucleotide-binding</keyword>
<dbReference type="EMBL" id="DVHK01000026">
    <property type="protein sequence ID" value="HIR66642.1"/>
    <property type="molecule type" value="Genomic_DNA"/>
</dbReference>
<feature type="domain" description="HAMP" evidence="15">
    <location>
        <begin position="76"/>
        <end position="128"/>
    </location>
</feature>
<dbReference type="GO" id="GO:0005524">
    <property type="term" value="F:ATP binding"/>
    <property type="evidence" value="ECO:0007669"/>
    <property type="project" value="UniProtKB-KW"/>
</dbReference>
<comment type="catalytic activity">
    <reaction evidence="1">
        <text>ATP + protein L-histidine = ADP + protein N-phospho-L-histidine.</text>
        <dbReference type="EC" id="2.7.13.3"/>
    </reaction>
</comment>
<comment type="caution">
    <text evidence="16">The sequence shown here is derived from an EMBL/GenBank/DDBJ whole genome shotgun (WGS) entry which is preliminary data.</text>
</comment>
<dbReference type="SUPFAM" id="SSF55874">
    <property type="entry name" value="ATPase domain of HSP90 chaperone/DNA topoisomerase II/histidine kinase"/>
    <property type="match status" value="1"/>
</dbReference>
<keyword evidence="12 13" id="KW-0472">Membrane</keyword>
<keyword evidence="9 16" id="KW-0418">Kinase</keyword>
<dbReference type="FunFam" id="1.10.287.130:FF:000001">
    <property type="entry name" value="Two-component sensor histidine kinase"/>
    <property type="match status" value="1"/>
</dbReference>
<dbReference type="InterPro" id="IPR003661">
    <property type="entry name" value="HisK_dim/P_dom"/>
</dbReference>
<keyword evidence="5" id="KW-1003">Cell membrane</keyword>
<feature type="transmembrane region" description="Helical" evidence="13">
    <location>
        <begin position="20"/>
        <end position="42"/>
    </location>
</feature>
<dbReference type="PANTHER" id="PTHR43711">
    <property type="entry name" value="TWO-COMPONENT HISTIDINE KINASE"/>
    <property type="match status" value="1"/>
</dbReference>
<reference evidence="16" key="1">
    <citation type="submission" date="2020-10" db="EMBL/GenBank/DDBJ databases">
        <authorList>
            <person name="Gilroy R."/>
        </authorList>
    </citation>
    <scope>NUCLEOTIDE SEQUENCE</scope>
    <source>
        <strain evidence="16">ChiW16-3235</strain>
    </source>
</reference>
<dbReference type="PROSITE" id="PS50885">
    <property type="entry name" value="HAMP"/>
    <property type="match status" value="1"/>
</dbReference>
<dbReference type="EC" id="2.7.13.3" evidence="4"/>
<dbReference type="PROSITE" id="PS50109">
    <property type="entry name" value="HIS_KIN"/>
    <property type="match status" value="1"/>
</dbReference>
<dbReference type="InterPro" id="IPR036097">
    <property type="entry name" value="HisK_dim/P_sf"/>
</dbReference>
<evidence type="ECO:0000256" key="2">
    <source>
        <dbReference type="ARBA" id="ARBA00004236"/>
    </source>
</evidence>
<dbReference type="CDD" id="cd00082">
    <property type="entry name" value="HisKA"/>
    <property type="match status" value="1"/>
</dbReference>
<dbReference type="SMART" id="SM00388">
    <property type="entry name" value="HisKA"/>
    <property type="match status" value="1"/>
</dbReference>
<evidence type="ECO:0000259" key="14">
    <source>
        <dbReference type="PROSITE" id="PS50109"/>
    </source>
</evidence>
<dbReference type="Gene3D" id="6.10.340.10">
    <property type="match status" value="1"/>
</dbReference>
<dbReference type="InterPro" id="IPR036890">
    <property type="entry name" value="HATPase_C_sf"/>
</dbReference>